<protein>
    <submittedName>
        <fullName evidence="2">Uncharacterized protein</fullName>
    </submittedName>
</protein>
<dbReference type="EMBL" id="QUWV01000073">
    <property type="protein sequence ID" value="RFD19770.1"/>
    <property type="molecule type" value="Genomic_DNA"/>
</dbReference>
<feature type="region of interest" description="Disordered" evidence="1">
    <location>
        <begin position="67"/>
        <end position="102"/>
    </location>
</feature>
<dbReference type="InterPro" id="IPR031480">
    <property type="entry name" value="CcpAX"/>
</dbReference>
<comment type="caution">
    <text evidence="2">The sequence shown here is derived from an EMBL/GenBank/DDBJ whole genome shotgun (WGS) entry which is preliminary data.</text>
</comment>
<evidence type="ECO:0000313" key="3">
    <source>
        <dbReference type="Proteomes" id="UP000262371"/>
    </source>
</evidence>
<sequence>MPPIEKSEPDLLPVLSQLETGEDWVPVPKARHQRGERPRPVSRGFAFPLPDIRKQEERRLFRSAPLPVRVSRPPQTKVTTMTKSNQNPVNEASLTPSADGSPTMAEMFMILGGRATDRLTPKSTLRDALLRRKEDEES</sequence>
<feature type="region of interest" description="Disordered" evidence="1">
    <location>
        <begin position="23"/>
        <end position="46"/>
    </location>
</feature>
<dbReference type="AlphaFoldDB" id="A0A371YZU1"/>
<feature type="compositionally biased region" description="Polar residues" evidence="1">
    <location>
        <begin position="73"/>
        <end position="100"/>
    </location>
</feature>
<proteinExistence type="predicted"/>
<dbReference type="Pfam" id="PF17040">
    <property type="entry name" value="CBP_CCPA"/>
    <property type="match status" value="1"/>
</dbReference>
<organism evidence="2 3">
    <name type="scientific">Komagataeibacter melaceti</name>
    <dbReference type="NCBI Taxonomy" id="2766577"/>
    <lineage>
        <taxon>Bacteria</taxon>
        <taxon>Pseudomonadati</taxon>
        <taxon>Pseudomonadota</taxon>
        <taxon>Alphaproteobacteria</taxon>
        <taxon>Acetobacterales</taxon>
        <taxon>Acetobacteraceae</taxon>
        <taxon>Komagataeibacter</taxon>
    </lineage>
</organism>
<name>A0A371YZU1_9PROT</name>
<evidence type="ECO:0000313" key="2">
    <source>
        <dbReference type="EMBL" id="RFD19770.1"/>
    </source>
</evidence>
<gene>
    <name evidence="2" type="ORF">DY926_09650</name>
</gene>
<reference evidence="2 3" key="1">
    <citation type="submission" date="2018-08" db="EMBL/GenBank/DDBJ databases">
        <title>Komagataeibacter sp. AV 382.</title>
        <authorList>
            <person name="Skraban J."/>
            <person name="Trcek J."/>
        </authorList>
    </citation>
    <scope>NUCLEOTIDE SEQUENCE [LARGE SCALE GENOMIC DNA]</scope>
    <source>
        <strain evidence="2 3">AV 382</strain>
    </source>
</reference>
<dbReference type="OrthoDB" id="7260720at2"/>
<accession>A0A371YZU1</accession>
<evidence type="ECO:0000256" key="1">
    <source>
        <dbReference type="SAM" id="MobiDB-lite"/>
    </source>
</evidence>
<keyword evidence="3" id="KW-1185">Reference proteome</keyword>
<dbReference type="Proteomes" id="UP000262371">
    <property type="component" value="Unassembled WGS sequence"/>
</dbReference>